<sequence length="150" mass="16045">MAMTQSSTCSSQLSDLNVCAPFVVPGVNTNPNATCCNALQAVDRDCLCNTIRIASQLASQCQIPSLGCGNWNLNICSSTRLNQAVRDIINNTFLAADLHAICNGLKLAWQTGFKDIICVTDSKCAIELIASSTHHHAPLVNAIRDLLAKD</sequence>
<dbReference type="InterPro" id="IPR002156">
    <property type="entry name" value="RNaseH_domain"/>
</dbReference>
<dbReference type="GO" id="GO:0004523">
    <property type="term" value="F:RNA-DNA hybrid ribonuclease activity"/>
    <property type="evidence" value="ECO:0007669"/>
    <property type="project" value="InterPro"/>
</dbReference>
<evidence type="ECO:0000256" key="2">
    <source>
        <dbReference type="ARBA" id="ARBA00022525"/>
    </source>
</evidence>
<gene>
    <name evidence="5" type="ORF">D0Y65_044198</name>
</gene>
<accession>A0A445GKP6</accession>
<name>A0A445GKP6_GLYSO</name>
<comment type="caution">
    <text evidence="5">The sequence shown here is derived from an EMBL/GenBank/DDBJ whole genome shotgun (WGS) entry which is preliminary data.</text>
</comment>
<dbReference type="AlphaFoldDB" id="A0A445GKP6"/>
<dbReference type="InterPro" id="IPR016140">
    <property type="entry name" value="Bifunc_inhib/LTP/seed_store"/>
</dbReference>
<dbReference type="SMART" id="SM00499">
    <property type="entry name" value="AAI"/>
    <property type="match status" value="1"/>
</dbReference>
<organism evidence="5 6">
    <name type="scientific">Glycine soja</name>
    <name type="common">Wild soybean</name>
    <dbReference type="NCBI Taxonomy" id="3848"/>
    <lineage>
        <taxon>Eukaryota</taxon>
        <taxon>Viridiplantae</taxon>
        <taxon>Streptophyta</taxon>
        <taxon>Embryophyta</taxon>
        <taxon>Tracheophyta</taxon>
        <taxon>Spermatophyta</taxon>
        <taxon>Magnoliopsida</taxon>
        <taxon>eudicotyledons</taxon>
        <taxon>Gunneridae</taxon>
        <taxon>Pentapetalae</taxon>
        <taxon>rosids</taxon>
        <taxon>fabids</taxon>
        <taxon>Fabales</taxon>
        <taxon>Fabaceae</taxon>
        <taxon>Papilionoideae</taxon>
        <taxon>50 kb inversion clade</taxon>
        <taxon>NPAAA clade</taxon>
        <taxon>indigoferoid/millettioid clade</taxon>
        <taxon>Phaseoleae</taxon>
        <taxon>Glycine</taxon>
        <taxon>Glycine subgen. Soja</taxon>
    </lineage>
</organism>
<dbReference type="Gene3D" id="3.30.420.10">
    <property type="entry name" value="Ribonuclease H-like superfamily/Ribonuclease H"/>
    <property type="match status" value="1"/>
</dbReference>
<dbReference type="InterPro" id="IPR036312">
    <property type="entry name" value="Bifun_inhib/LTP/seed_sf"/>
</dbReference>
<dbReference type="Proteomes" id="UP000289340">
    <property type="component" value="Chromosome 16"/>
</dbReference>
<keyword evidence="6" id="KW-1185">Reference proteome</keyword>
<proteinExistence type="inferred from homology"/>
<dbReference type="GO" id="GO:0003676">
    <property type="term" value="F:nucleic acid binding"/>
    <property type="evidence" value="ECO:0007669"/>
    <property type="project" value="InterPro"/>
</dbReference>
<keyword evidence="2" id="KW-0964">Secreted</keyword>
<dbReference type="PANTHER" id="PTHR35501:SF3">
    <property type="entry name" value="PROTEIN YY1"/>
    <property type="match status" value="1"/>
</dbReference>
<evidence type="ECO:0000313" key="6">
    <source>
        <dbReference type="Proteomes" id="UP000289340"/>
    </source>
</evidence>
<dbReference type="GO" id="GO:0005576">
    <property type="term" value="C:extracellular region"/>
    <property type="evidence" value="ECO:0007669"/>
    <property type="project" value="UniProtKB-SubCell"/>
</dbReference>
<protein>
    <submittedName>
        <fullName evidence="5">Protein MEN-8</fullName>
    </submittedName>
</protein>
<dbReference type="SUPFAM" id="SSF53098">
    <property type="entry name" value="Ribonuclease H-like"/>
    <property type="match status" value="1"/>
</dbReference>
<dbReference type="Pfam" id="PF13456">
    <property type="entry name" value="RVT_3"/>
    <property type="match status" value="1"/>
</dbReference>
<comment type="subcellular location">
    <subcellularLocation>
        <location evidence="1">Secreted</location>
    </subcellularLocation>
</comment>
<dbReference type="InterPro" id="IPR036397">
    <property type="entry name" value="RNaseH_sf"/>
</dbReference>
<dbReference type="Gene3D" id="1.10.110.10">
    <property type="entry name" value="Plant lipid-transfer and hydrophobic proteins"/>
    <property type="match status" value="1"/>
</dbReference>
<dbReference type="InterPro" id="IPR012337">
    <property type="entry name" value="RNaseH-like_sf"/>
</dbReference>
<evidence type="ECO:0000256" key="3">
    <source>
        <dbReference type="ARBA" id="ARBA00038300"/>
    </source>
</evidence>
<dbReference type="SUPFAM" id="SSF47699">
    <property type="entry name" value="Bifunctional inhibitor/lipid-transfer protein/seed storage 2S albumin"/>
    <property type="match status" value="1"/>
</dbReference>
<evidence type="ECO:0000256" key="1">
    <source>
        <dbReference type="ARBA" id="ARBA00004613"/>
    </source>
</evidence>
<dbReference type="PANTHER" id="PTHR35501">
    <property type="entry name" value="PROTEIN YY1"/>
    <property type="match status" value="1"/>
</dbReference>
<feature type="domain" description="Bifunctional inhibitor/plant lipid transfer protein/seed storage helical" evidence="4">
    <location>
        <begin position="9"/>
        <end position="68"/>
    </location>
</feature>
<evidence type="ECO:0000259" key="4">
    <source>
        <dbReference type="SMART" id="SM00499"/>
    </source>
</evidence>
<comment type="similarity">
    <text evidence="3">Belongs to the A9/FIL1 family.</text>
</comment>
<evidence type="ECO:0000313" key="5">
    <source>
        <dbReference type="EMBL" id="RZB61792.1"/>
    </source>
</evidence>
<dbReference type="EMBL" id="QZWG01000016">
    <property type="protein sequence ID" value="RZB61792.1"/>
    <property type="molecule type" value="Genomic_DNA"/>
</dbReference>
<reference evidence="5 6" key="1">
    <citation type="submission" date="2018-09" db="EMBL/GenBank/DDBJ databases">
        <title>A high-quality reference genome of wild soybean provides a powerful tool to mine soybean genomes.</title>
        <authorList>
            <person name="Xie M."/>
            <person name="Chung C.Y.L."/>
            <person name="Li M.-W."/>
            <person name="Wong F.-L."/>
            <person name="Chan T.-F."/>
            <person name="Lam H.-M."/>
        </authorList>
    </citation>
    <scope>NUCLEOTIDE SEQUENCE [LARGE SCALE GENOMIC DNA]</scope>
    <source>
        <strain evidence="6">cv. W05</strain>
        <tissue evidence="5">Hypocotyl of etiolated seedlings</tissue>
    </source>
</reference>
<dbReference type="Pfam" id="PF00234">
    <property type="entry name" value="Tryp_alpha_amyl"/>
    <property type="match status" value="1"/>
</dbReference>